<proteinExistence type="predicted"/>
<evidence type="ECO:0000313" key="1">
    <source>
        <dbReference type="EMBL" id="MPC97479.1"/>
    </source>
</evidence>
<comment type="caution">
    <text evidence="1">The sequence shown here is derived from an EMBL/GenBank/DDBJ whole genome shotgun (WGS) entry which is preliminary data.</text>
</comment>
<keyword evidence="2" id="KW-1185">Reference proteome</keyword>
<organism evidence="1 2">
    <name type="scientific">Portunus trituberculatus</name>
    <name type="common">Swimming crab</name>
    <name type="synonym">Neptunus trituberculatus</name>
    <dbReference type="NCBI Taxonomy" id="210409"/>
    <lineage>
        <taxon>Eukaryota</taxon>
        <taxon>Metazoa</taxon>
        <taxon>Ecdysozoa</taxon>
        <taxon>Arthropoda</taxon>
        <taxon>Crustacea</taxon>
        <taxon>Multicrustacea</taxon>
        <taxon>Malacostraca</taxon>
        <taxon>Eumalacostraca</taxon>
        <taxon>Eucarida</taxon>
        <taxon>Decapoda</taxon>
        <taxon>Pleocyemata</taxon>
        <taxon>Brachyura</taxon>
        <taxon>Eubrachyura</taxon>
        <taxon>Portunoidea</taxon>
        <taxon>Portunidae</taxon>
        <taxon>Portuninae</taxon>
        <taxon>Portunus</taxon>
    </lineage>
</organism>
<protein>
    <submittedName>
        <fullName evidence="1">Uncharacterized protein</fullName>
    </submittedName>
</protein>
<name>A0A5B7JRK7_PORTR</name>
<sequence>MVPLAMMGCMEAASEAAARGGGGKAAVRGTVRTTVIRAKLNAMMN</sequence>
<dbReference type="EMBL" id="VSRR010110215">
    <property type="protein sequence ID" value="MPC97479.1"/>
    <property type="molecule type" value="Genomic_DNA"/>
</dbReference>
<reference evidence="1 2" key="1">
    <citation type="submission" date="2019-05" db="EMBL/GenBank/DDBJ databases">
        <title>Another draft genome of Portunus trituberculatus and its Hox gene families provides insights of decapod evolution.</title>
        <authorList>
            <person name="Jeong J.-H."/>
            <person name="Song I."/>
            <person name="Kim S."/>
            <person name="Choi T."/>
            <person name="Kim D."/>
            <person name="Ryu S."/>
            <person name="Kim W."/>
        </authorList>
    </citation>
    <scope>NUCLEOTIDE SEQUENCE [LARGE SCALE GENOMIC DNA]</scope>
    <source>
        <tissue evidence="1">Muscle</tissue>
    </source>
</reference>
<dbReference type="Proteomes" id="UP000324222">
    <property type="component" value="Unassembled WGS sequence"/>
</dbReference>
<gene>
    <name evidence="1" type="ORF">E2C01_092797</name>
</gene>
<dbReference type="AlphaFoldDB" id="A0A5B7JRK7"/>
<evidence type="ECO:0000313" key="2">
    <source>
        <dbReference type="Proteomes" id="UP000324222"/>
    </source>
</evidence>
<accession>A0A5B7JRK7</accession>